<dbReference type="PANTHER" id="PTHR10859">
    <property type="entry name" value="GLYCOSYL TRANSFERASE"/>
    <property type="match status" value="1"/>
</dbReference>
<comment type="caution">
    <text evidence="3">The sequence shown here is derived from an EMBL/GenBank/DDBJ whole genome shotgun (WGS) entry which is preliminary data.</text>
</comment>
<dbReference type="Pfam" id="PF00535">
    <property type="entry name" value="Glycos_transf_2"/>
    <property type="match status" value="1"/>
</dbReference>
<dbReference type="EMBL" id="WEHX01000119">
    <property type="protein sequence ID" value="KAB7653743.1"/>
    <property type="molecule type" value="Genomic_DNA"/>
</dbReference>
<dbReference type="GO" id="GO:0006487">
    <property type="term" value="P:protein N-linked glycosylation"/>
    <property type="evidence" value="ECO:0007669"/>
    <property type="project" value="TreeGrafter"/>
</dbReference>
<evidence type="ECO:0000259" key="2">
    <source>
        <dbReference type="Pfam" id="PF00535"/>
    </source>
</evidence>
<feature type="compositionally biased region" description="Basic and acidic residues" evidence="1">
    <location>
        <begin position="1"/>
        <end position="10"/>
    </location>
</feature>
<dbReference type="CDD" id="cd04179">
    <property type="entry name" value="DPM_DPG-synthase_like"/>
    <property type="match status" value="1"/>
</dbReference>
<sequence>MSESKEDKPKPAQGSSIPPQQSATVKPARSGIRTPPQPQAPQVRVCALIPVYDQPAKLEGVVAQLRQLSIPVILVDDGSHEPTKSLCDRLAAPFVKVIHHPVNQGKGAAVMTGFKAASRLGYTHVLQVDADGQIDLAVLPTLLRLMQKYPASLICGYPKYDASVPKSRLWGRKLTNFWCAVNSLSLSIEDAMCGLRIYPVAAALDVCENARLGRRMDFDPEILVRLLWAGVRLKYVPVSVTYPADGVSHFRPFGDNMRISWMHAKLFLQMITRFPIIIWSRAFGRDPVCLREGAPKPGVQKPQEAKPARPGRAPLVDPERARRATHAAQAAQEAAERVRLAATGHAVQASPRKADVRPSS</sequence>
<name>A0A6I1ELY4_9BURK</name>
<keyword evidence="3" id="KW-0808">Transferase</keyword>
<dbReference type="PANTHER" id="PTHR10859:SF91">
    <property type="entry name" value="DOLICHYL-PHOSPHATE BETA-GLUCOSYLTRANSFERASE"/>
    <property type="match status" value="1"/>
</dbReference>
<protein>
    <submittedName>
        <fullName evidence="3">Glycosyltransferase family 2 protein</fullName>
    </submittedName>
</protein>
<dbReference type="RefSeq" id="WP_152159099.1">
    <property type="nucleotide sequence ID" value="NZ_WEHX01000119.1"/>
</dbReference>
<reference evidence="3 4" key="1">
    <citation type="submission" date="2019-10" db="EMBL/GenBank/DDBJ databases">
        <title>Genome diversity of Sutterella seckii.</title>
        <authorList>
            <person name="Chaplin A.V."/>
            <person name="Sokolova S.R."/>
            <person name="Mosin K.A."/>
            <person name="Ivanova E.L."/>
            <person name="Kochetkova T.O."/>
            <person name="Goltsov A.Y."/>
            <person name="Trofimov D.Y."/>
            <person name="Efimov B.A."/>
        </authorList>
    </citation>
    <scope>NUCLEOTIDE SEQUENCE [LARGE SCALE GENOMIC DNA]</scope>
    <source>
        <strain evidence="3 4">ASD393</strain>
    </source>
</reference>
<evidence type="ECO:0000313" key="3">
    <source>
        <dbReference type="EMBL" id="KAB7653743.1"/>
    </source>
</evidence>
<feature type="region of interest" description="Disordered" evidence="1">
    <location>
        <begin position="292"/>
        <end position="337"/>
    </location>
</feature>
<dbReference type="AlphaFoldDB" id="A0A6I1ELY4"/>
<dbReference type="InterPro" id="IPR001173">
    <property type="entry name" value="Glyco_trans_2-like"/>
</dbReference>
<proteinExistence type="predicted"/>
<organism evidence="3 4">
    <name type="scientific">Sutterella seckii</name>
    <dbReference type="NCBI Taxonomy" id="1944635"/>
    <lineage>
        <taxon>Bacteria</taxon>
        <taxon>Pseudomonadati</taxon>
        <taxon>Pseudomonadota</taxon>
        <taxon>Betaproteobacteria</taxon>
        <taxon>Burkholderiales</taxon>
        <taxon>Sutterellaceae</taxon>
        <taxon>Sutterella</taxon>
    </lineage>
</organism>
<dbReference type="Gene3D" id="3.90.550.10">
    <property type="entry name" value="Spore Coat Polysaccharide Biosynthesis Protein SpsA, Chain A"/>
    <property type="match status" value="1"/>
</dbReference>
<dbReference type="InterPro" id="IPR029044">
    <property type="entry name" value="Nucleotide-diphossugar_trans"/>
</dbReference>
<feature type="compositionally biased region" description="Polar residues" evidence="1">
    <location>
        <begin position="13"/>
        <end position="24"/>
    </location>
</feature>
<feature type="domain" description="Glycosyltransferase 2-like" evidence="2">
    <location>
        <begin position="47"/>
        <end position="162"/>
    </location>
</feature>
<dbReference type="Proteomes" id="UP000430564">
    <property type="component" value="Unassembled WGS sequence"/>
</dbReference>
<evidence type="ECO:0000256" key="1">
    <source>
        <dbReference type="SAM" id="MobiDB-lite"/>
    </source>
</evidence>
<gene>
    <name evidence="3" type="ORF">GBM95_10770</name>
</gene>
<dbReference type="SUPFAM" id="SSF53448">
    <property type="entry name" value="Nucleotide-diphospho-sugar transferases"/>
    <property type="match status" value="1"/>
</dbReference>
<accession>A0A6I1ELY4</accession>
<evidence type="ECO:0000313" key="4">
    <source>
        <dbReference type="Proteomes" id="UP000430564"/>
    </source>
</evidence>
<dbReference type="OrthoDB" id="9808633at2"/>
<feature type="region of interest" description="Disordered" evidence="1">
    <location>
        <begin position="1"/>
        <end position="39"/>
    </location>
</feature>
<dbReference type="GO" id="GO:0016740">
    <property type="term" value="F:transferase activity"/>
    <property type="evidence" value="ECO:0007669"/>
    <property type="project" value="UniProtKB-KW"/>
</dbReference>